<keyword evidence="5" id="KW-1185">Reference proteome</keyword>
<dbReference type="OrthoDB" id="8735432at2759"/>
<protein>
    <recommendedName>
        <fullName evidence="3">Immunoglobulin domain-containing protein</fullName>
    </recommendedName>
</protein>
<evidence type="ECO:0000313" key="4">
    <source>
        <dbReference type="EMBL" id="KAG7336131.1"/>
    </source>
</evidence>
<dbReference type="InterPro" id="IPR036179">
    <property type="entry name" value="Ig-like_dom_sf"/>
</dbReference>
<dbReference type="AlphaFoldDB" id="A0A9D3P7P6"/>
<dbReference type="Gene3D" id="2.60.40.10">
    <property type="entry name" value="Immunoglobulins"/>
    <property type="match status" value="1"/>
</dbReference>
<keyword evidence="1" id="KW-1133">Transmembrane helix</keyword>
<sequence>MRRILCVILGLGTISLAISTHAPVQYVPLGSKVTIPCDGYGERRTGKWLHRNDDNEFTIIIHEMSGYIFRSKHLSTGKKIIKNFALEISPFTELDKGTYVCQMCKSKKCTYSKPITLLPQFDISSTTLSTLFVKEDDRFSYSCRYNLTWKADWRFKALGENTAISVNREFTNKNALFIPDVQPTNAGKYSYWGETSTGQQQRVCSVTLCVLSVNAEKLTYSPQNCTLYCDADMDTDEGGLVVVGKDKWNISVAGRLNKPKSSLSCRLLNSDGGGHTFGLQDATSTTQSYAISSITADNRSHFLVAALITTSTAFLFIVMIALFILLRVLRQRADKNSSRSANGHLEGEIESQVIYSTLQIARYKQENVITSDTECVYSQIMVSNSI</sequence>
<accession>A0A9D3P7P6</accession>
<evidence type="ECO:0000313" key="5">
    <source>
        <dbReference type="Proteomes" id="UP000824219"/>
    </source>
</evidence>
<feature type="transmembrane region" description="Helical" evidence="1">
    <location>
        <begin position="302"/>
        <end position="329"/>
    </location>
</feature>
<dbReference type="InterPro" id="IPR003599">
    <property type="entry name" value="Ig_sub"/>
</dbReference>
<dbReference type="InterPro" id="IPR013783">
    <property type="entry name" value="Ig-like_fold"/>
</dbReference>
<reference evidence="4 5" key="1">
    <citation type="submission" date="2021-06" db="EMBL/GenBank/DDBJ databases">
        <title>Chromosome-level genome assembly of the red-tail catfish (Hemibagrus wyckioides).</title>
        <authorList>
            <person name="Shao F."/>
        </authorList>
    </citation>
    <scope>NUCLEOTIDE SEQUENCE [LARGE SCALE GENOMIC DNA]</scope>
    <source>
        <strain evidence="4">EC202008001</strain>
        <tissue evidence="4">Blood</tissue>
    </source>
</reference>
<feature type="domain" description="Immunoglobulin" evidence="3">
    <location>
        <begin position="22"/>
        <end position="120"/>
    </location>
</feature>
<name>A0A9D3P7P6_9TELE</name>
<dbReference type="SMART" id="SM00409">
    <property type="entry name" value="IG"/>
    <property type="match status" value="1"/>
</dbReference>
<dbReference type="Proteomes" id="UP000824219">
    <property type="component" value="Linkage Group LG01"/>
</dbReference>
<comment type="caution">
    <text evidence="4">The sequence shown here is derived from an EMBL/GenBank/DDBJ whole genome shotgun (WGS) entry which is preliminary data.</text>
</comment>
<feature type="chain" id="PRO_5038778738" description="Immunoglobulin domain-containing protein" evidence="2">
    <location>
        <begin position="20"/>
        <end position="386"/>
    </location>
</feature>
<proteinExistence type="predicted"/>
<keyword evidence="2" id="KW-0732">Signal</keyword>
<dbReference type="EMBL" id="JAHKSW010000001">
    <property type="protein sequence ID" value="KAG7336131.1"/>
    <property type="molecule type" value="Genomic_DNA"/>
</dbReference>
<organism evidence="4 5">
    <name type="scientific">Hemibagrus wyckioides</name>
    <dbReference type="NCBI Taxonomy" id="337641"/>
    <lineage>
        <taxon>Eukaryota</taxon>
        <taxon>Metazoa</taxon>
        <taxon>Chordata</taxon>
        <taxon>Craniata</taxon>
        <taxon>Vertebrata</taxon>
        <taxon>Euteleostomi</taxon>
        <taxon>Actinopterygii</taxon>
        <taxon>Neopterygii</taxon>
        <taxon>Teleostei</taxon>
        <taxon>Ostariophysi</taxon>
        <taxon>Siluriformes</taxon>
        <taxon>Bagridae</taxon>
        <taxon>Hemibagrus</taxon>
    </lineage>
</organism>
<keyword evidence="1" id="KW-0472">Membrane</keyword>
<evidence type="ECO:0000256" key="2">
    <source>
        <dbReference type="SAM" id="SignalP"/>
    </source>
</evidence>
<dbReference type="PANTHER" id="PTHR11422">
    <property type="entry name" value="T-CELL SURFACE GLYCOPROTEIN CD4"/>
    <property type="match status" value="1"/>
</dbReference>
<evidence type="ECO:0000259" key="3">
    <source>
        <dbReference type="SMART" id="SM00409"/>
    </source>
</evidence>
<feature type="signal peptide" evidence="2">
    <location>
        <begin position="1"/>
        <end position="19"/>
    </location>
</feature>
<dbReference type="SUPFAM" id="SSF48726">
    <property type="entry name" value="Immunoglobulin"/>
    <property type="match status" value="2"/>
</dbReference>
<evidence type="ECO:0000256" key="1">
    <source>
        <dbReference type="SAM" id="Phobius"/>
    </source>
</evidence>
<gene>
    <name evidence="4" type="ORF">KOW79_000824</name>
</gene>
<keyword evidence="1" id="KW-0812">Transmembrane</keyword>